<dbReference type="EMBL" id="JAHDVG010000463">
    <property type="protein sequence ID" value="KAH1185550.1"/>
    <property type="molecule type" value="Genomic_DNA"/>
</dbReference>
<comment type="caution">
    <text evidence="1">The sequence shown here is derived from an EMBL/GenBank/DDBJ whole genome shotgun (WGS) entry which is preliminary data.</text>
</comment>
<organism evidence="1 2">
    <name type="scientific">Mauremys mutica</name>
    <name type="common">yellowpond turtle</name>
    <dbReference type="NCBI Taxonomy" id="74926"/>
    <lineage>
        <taxon>Eukaryota</taxon>
        <taxon>Metazoa</taxon>
        <taxon>Chordata</taxon>
        <taxon>Craniata</taxon>
        <taxon>Vertebrata</taxon>
        <taxon>Euteleostomi</taxon>
        <taxon>Archelosauria</taxon>
        <taxon>Testudinata</taxon>
        <taxon>Testudines</taxon>
        <taxon>Cryptodira</taxon>
        <taxon>Durocryptodira</taxon>
        <taxon>Testudinoidea</taxon>
        <taxon>Geoemydidae</taxon>
        <taxon>Geoemydinae</taxon>
        <taxon>Mauremys</taxon>
    </lineage>
</organism>
<name>A0A9D4B9K2_9SAUR</name>
<sequence length="54" mass="5898">MLLQPVTTNGLHAEDLGGTSLKKKTEDEKILQEVAAYLKEINDNSIDSTLGPQE</sequence>
<keyword evidence="2" id="KW-1185">Reference proteome</keyword>
<reference evidence="1" key="1">
    <citation type="submission" date="2021-09" db="EMBL/GenBank/DDBJ databases">
        <title>The genome of Mauremys mutica provides insights into the evolution of semi-aquatic lifestyle.</title>
        <authorList>
            <person name="Gong S."/>
            <person name="Gao Y."/>
        </authorList>
    </citation>
    <scope>NUCLEOTIDE SEQUENCE</scope>
    <source>
        <strain evidence="1">MM-2020</strain>
        <tissue evidence="1">Muscle</tissue>
    </source>
</reference>
<gene>
    <name evidence="1" type="ORF">KIL84_018299</name>
</gene>
<dbReference type="AlphaFoldDB" id="A0A9D4B9K2"/>
<evidence type="ECO:0000313" key="1">
    <source>
        <dbReference type="EMBL" id="KAH1185550.1"/>
    </source>
</evidence>
<protein>
    <submittedName>
        <fullName evidence="1">Uncharacterized protein</fullName>
    </submittedName>
</protein>
<proteinExistence type="predicted"/>
<evidence type="ECO:0000313" key="2">
    <source>
        <dbReference type="Proteomes" id="UP000827986"/>
    </source>
</evidence>
<accession>A0A9D4B9K2</accession>
<dbReference type="Proteomes" id="UP000827986">
    <property type="component" value="Unassembled WGS sequence"/>
</dbReference>